<keyword evidence="7" id="KW-1185">Reference proteome</keyword>
<dbReference type="PANTHER" id="PTHR32071">
    <property type="entry name" value="TRANSCRIPTIONAL REGULATORY PROTEIN"/>
    <property type="match status" value="1"/>
</dbReference>
<dbReference type="CDD" id="cd00009">
    <property type="entry name" value="AAA"/>
    <property type="match status" value="1"/>
</dbReference>
<evidence type="ECO:0000256" key="3">
    <source>
        <dbReference type="SAM" id="MobiDB-lite"/>
    </source>
</evidence>
<dbReference type="InterPro" id="IPR000253">
    <property type="entry name" value="FHA_dom"/>
</dbReference>
<dbReference type="GO" id="GO:0005524">
    <property type="term" value="F:ATP binding"/>
    <property type="evidence" value="ECO:0007669"/>
    <property type="project" value="UniProtKB-KW"/>
</dbReference>
<dbReference type="Gene3D" id="2.60.200.20">
    <property type="match status" value="1"/>
</dbReference>
<evidence type="ECO:0000313" key="6">
    <source>
        <dbReference type="EMBL" id="EYF02097.1"/>
    </source>
</evidence>
<dbReference type="CDD" id="cd00060">
    <property type="entry name" value="FHA"/>
    <property type="match status" value="1"/>
</dbReference>
<dbReference type="eggNOG" id="COG3829">
    <property type="taxonomic scope" value="Bacteria"/>
</dbReference>
<dbReference type="EMBL" id="ASRX01000066">
    <property type="protein sequence ID" value="EYF02097.1"/>
    <property type="molecule type" value="Genomic_DNA"/>
</dbReference>
<dbReference type="PANTHER" id="PTHR32071:SF100">
    <property type="entry name" value="RESPONSE REGULATOR PROTEIN PILR"/>
    <property type="match status" value="1"/>
</dbReference>
<dbReference type="Pfam" id="PF00158">
    <property type="entry name" value="Sigma54_activat"/>
    <property type="match status" value="1"/>
</dbReference>
<feature type="compositionally biased region" description="Acidic residues" evidence="3">
    <location>
        <begin position="393"/>
        <end position="412"/>
    </location>
</feature>
<evidence type="ECO:0000259" key="4">
    <source>
        <dbReference type="PROSITE" id="PS50006"/>
    </source>
</evidence>
<dbReference type="InterPro" id="IPR003593">
    <property type="entry name" value="AAA+_ATPase"/>
</dbReference>
<proteinExistence type="predicted"/>
<dbReference type="InterPro" id="IPR058031">
    <property type="entry name" value="AAA_lid_NorR"/>
</dbReference>
<evidence type="ECO:0008006" key="8">
    <source>
        <dbReference type="Google" id="ProtNLM"/>
    </source>
</evidence>
<dbReference type="InterPro" id="IPR027417">
    <property type="entry name" value="P-loop_NTPase"/>
</dbReference>
<dbReference type="OrthoDB" id="5485507at2"/>
<keyword evidence="2" id="KW-0067">ATP-binding</keyword>
<gene>
    <name evidence="6" type="ORF">CAP_7437</name>
</gene>
<sequence>MSRPADLKRLDALEEAAAEEGVHIPTVRVTATSPLGEAQTAFLGPAPLVVGNSSECALSVRDPAVSRRHCEILLTPRGIVLRDLGSKNGTFIGEIRVVEAILPVGAEIRVGTTRLSATFSGAPTFLPLSRASSFGEALGRTPVMRALFARLARVAATRDPVLLTGEPGTGKKLLARALHDASPRRSAPFVIVSMGAPATGTPLPSGGSGSSRALLPAPPEDLLAALARAEGGTLFIEDLGPLPADTQAKLLRAVTPAEARRAADREPRQGDVRLIVSTRRPLRAALDDKALGPELHALLARNELPVPPLRDRKDDIPLLTERLLGRHKPPRTLADLPPSALDLLAAYAWPGNVTELQVMIARLAAHPDDIATLVSVETSQPLPAEVDRTVAEAGDDEDDAEEDEDDEDDDAL</sequence>
<feature type="domain" description="Sigma-54 factor interaction" evidence="5">
    <location>
        <begin position="137"/>
        <end position="365"/>
    </location>
</feature>
<organism evidence="6 7">
    <name type="scientific">Chondromyces apiculatus DSM 436</name>
    <dbReference type="NCBI Taxonomy" id="1192034"/>
    <lineage>
        <taxon>Bacteria</taxon>
        <taxon>Pseudomonadati</taxon>
        <taxon>Myxococcota</taxon>
        <taxon>Polyangia</taxon>
        <taxon>Polyangiales</taxon>
        <taxon>Polyangiaceae</taxon>
        <taxon>Chondromyces</taxon>
    </lineage>
</organism>
<evidence type="ECO:0000313" key="7">
    <source>
        <dbReference type="Proteomes" id="UP000019678"/>
    </source>
</evidence>
<dbReference type="SUPFAM" id="SSF52540">
    <property type="entry name" value="P-loop containing nucleoside triphosphate hydrolases"/>
    <property type="match status" value="1"/>
</dbReference>
<dbReference type="Pfam" id="PF00498">
    <property type="entry name" value="FHA"/>
    <property type="match status" value="1"/>
</dbReference>
<dbReference type="Pfam" id="PF25601">
    <property type="entry name" value="AAA_lid_14"/>
    <property type="match status" value="1"/>
</dbReference>
<dbReference type="PROSITE" id="PS50045">
    <property type="entry name" value="SIGMA54_INTERACT_4"/>
    <property type="match status" value="1"/>
</dbReference>
<dbReference type="InterPro" id="IPR002078">
    <property type="entry name" value="Sigma_54_int"/>
</dbReference>
<dbReference type="Proteomes" id="UP000019678">
    <property type="component" value="Unassembled WGS sequence"/>
</dbReference>
<dbReference type="AlphaFoldDB" id="A0A017SZC9"/>
<evidence type="ECO:0000256" key="1">
    <source>
        <dbReference type="ARBA" id="ARBA00022741"/>
    </source>
</evidence>
<evidence type="ECO:0000259" key="5">
    <source>
        <dbReference type="PROSITE" id="PS50045"/>
    </source>
</evidence>
<dbReference type="Gene3D" id="1.10.8.60">
    <property type="match status" value="1"/>
</dbReference>
<dbReference type="InterPro" id="IPR008984">
    <property type="entry name" value="SMAD_FHA_dom_sf"/>
</dbReference>
<dbReference type="STRING" id="1192034.CAP_7437"/>
<dbReference type="RefSeq" id="WP_052376450.1">
    <property type="nucleotide sequence ID" value="NZ_ASRX01000066.1"/>
</dbReference>
<dbReference type="SMART" id="SM00382">
    <property type="entry name" value="AAA"/>
    <property type="match status" value="1"/>
</dbReference>
<reference evidence="6 7" key="1">
    <citation type="submission" date="2013-05" db="EMBL/GenBank/DDBJ databases">
        <title>Genome assembly of Chondromyces apiculatus DSM 436.</title>
        <authorList>
            <person name="Sharma G."/>
            <person name="Khatri I."/>
            <person name="Kaur C."/>
            <person name="Mayilraj S."/>
            <person name="Subramanian S."/>
        </authorList>
    </citation>
    <scope>NUCLEOTIDE SEQUENCE [LARGE SCALE GENOMIC DNA]</scope>
    <source>
        <strain evidence="6 7">DSM 436</strain>
    </source>
</reference>
<protein>
    <recommendedName>
        <fullName evidence="8">Response regulator of zinc sigma-54-dependent two-component system</fullName>
    </recommendedName>
</protein>
<dbReference type="PROSITE" id="PS50006">
    <property type="entry name" value="FHA_DOMAIN"/>
    <property type="match status" value="1"/>
</dbReference>
<dbReference type="Gene3D" id="3.40.50.300">
    <property type="entry name" value="P-loop containing nucleotide triphosphate hydrolases"/>
    <property type="match status" value="1"/>
</dbReference>
<evidence type="ECO:0000256" key="2">
    <source>
        <dbReference type="ARBA" id="ARBA00022840"/>
    </source>
</evidence>
<dbReference type="SUPFAM" id="SSF49879">
    <property type="entry name" value="SMAD/FHA domain"/>
    <property type="match status" value="1"/>
</dbReference>
<feature type="region of interest" description="Disordered" evidence="3">
    <location>
        <begin position="377"/>
        <end position="412"/>
    </location>
</feature>
<keyword evidence="1" id="KW-0547">Nucleotide-binding</keyword>
<accession>A0A017SZC9</accession>
<dbReference type="SMART" id="SM00240">
    <property type="entry name" value="FHA"/>
    <property type="match status" value="1"/>
</dbReference>
<dbReference type="GO" id="GO:0006355">
    <property type="term" value="P:regulation of DNA-templated transcription"/>
    <property type="evidence" value="ECO:0007669"/>
    <property type="project" value="InterPro"/>
</dbReference>
<feature type="domain" description="FHA" evidence="4">
    <location>
        <begin position="48"/>
        <end position="97"/>
    </location>
</feature>
<name>A0A017SZC9_9BACT</name>
<comment type="caution">
    <text evidence="6">The sequence shown here is derived from an EMBL/GenBank/DDBJ whole genome shotgun (WGS) entry which is preliminary data.</text>
</comment>